<dbReference type="AlphaFoldDB" id="A0AAD9FV30"/>
<evidence type="ECO:0000313" key="2">
    <source>
        <dbReference type="EMBL" id="KAK1926638.1"/>
    </source>
</evidence>
<feature type="compositionally biased region" description="Acidic residues" evidence="1">
    <location>
        <begin position="215"/>
        <end position="243"/>
    </location>
</feature>
<name>A0AAD9FV30_PAPLA</name>
<sequence>MKYLDYPLLTHLSDALSDLPTPEYRIHVRIEAYSVKPIGKERKMFKEMEEAYMSEREDMEEMSFSPEMREAGLSSAFGRLDEKESRKVHFLIVSLLNAAFPDHDFSALRPDQFTRERSAAQVLASLTSNFATSTGNTAPQVIAQVAMSPSVKSGALPGITQVMSSSLSSSPTVPPTSMANADLYRLLSEILPLDENECEVYSWFPEREYDPHLDPDDDEYSDEEIEEDPIIDEDRGDDMDLDDPSWGQAGMELDDVPGSLSARRRASGSKMSPVSPTFGPDTSFSSNDGYEKRRARLLWSQNYFFYSRRMKRVLFFSCWCRKRANHASSPVEDDLGVFPLTIGSSFTPPSGFVGSAPSPVRTPRQRLNPRINGKSARKSRPNPKDGPTKGDASSTIPIRAPETPRHSRLASSAPSMFSTPSPRTSQAALAKMTKGGFKPRQTPARVLLNAAAASSKASSSLVTQTGPGPARTSSAIGSSTSDRVRKERSESATPGPGSLLLDGVVTGSTDVGKESNGKRVKV</sequence>
<feature type="region of interest" description="Disordered" evidence="1">
    <location>
        <begin position="209"/>
        <end position="285"/>
    </location>
</feature>
<comment type="caution">
    <text evidence="2">The sequence shown here is derived from an EMBL/GenBank/DDBJ whole genome shotgun (WGS) entry which is preliminary data.</text>
</comment>
<dbReference type="EMBL" id="JAODAN010000002">
    <property type="protein sequence ID" value="KAK1926638.1"/>
    <property type="molecule type" value="Genomic_DNA"/>
</dbReference>
<dbReference type="GO" id="GO:0000994">
    <property type="term" value="F:RNA polymerase III core binding"/>
    <property type="evidence" value="ECO:0007669"/>
    <property type="project" value="TreeGrafter"/>
</dbReference>
<dbReference type="Proteomes" id="UP001182556">
    <property type="component" value="Unassembled WGS sequence"/>
</dbReference>
<proteinExistence type="predicted"/>
<evidence type="ECO:0000256" key="1">
    <source>
        <dbReference type="SAM" id="MobiDB-lite"/>
    </source>
</evidence>
<protein>
    <submittedName>
        <fullName evidence="2">Maf1 regulator-domain-containing protein</fullName>
    </submittedName>
</protein>
<feature type="compositionally biased region" description="Basic and acidic residues" evidence="1">
    <location>
        <begin position="511"/>
        <end position="522"/>
    </location>
</feature>
<dbReference type="Pfam" id="PF09174">
    <property type="entry name" value="Maf1"/>
    <property type="match status" value="1"/>
</dbReference>
<feature type="compositionally biased region" description="Polar residues" evidence="1">
    <location>
        <begin position="270"/>
        <end position="285"/>
    </location>
</feature>
<dbReference type="InterPro" id="IPR015257">
    <property type="entry name" value="Maf1"/>
</dbReference>
<feature type="compositionally biased region" description="Polar residues" evidence="1">
    <location>
        <begin position="461"/>
        <end position="481"/>
    </location>
</feature>
<keyword evidence="3" id="KW-1185">Reference proteome</keyword>
<gene>
    <name evidence="2" type="ORF">DB88DRAFT_175271</name>
</gene>
<accession>A0AAD9FV30</accession>
<dbReference type="PANTHER" id="PTHR22504:SF0">
    <property type="entry name" value="REPRESSOR OF RNA POLYMERASE III TRANSCRIPTION MAF1 HOMOLOG"/>
    <property type="match status" value="1"/>
</dbReference>
<dbReference type="GO" id="GO:0016480">
    <property type="term" value="P:negative regulation of transcription by RNA polymerase III"/>
    <property type="evidence" value="ECO:0007669"/>
    <property type="project" value="InterPro"/>
</dbReference>
<feature type="compositionally biased region" description="Polar residues" evidence="1">
    <location>
        <begin position="409"/>
        <end position="427"/>
    </location>
</feature>
<feature type="region of interest" description="Disordered" evidence="1">
    <location>
        <begin position="453"/>
        <end position="522"/>
    </location>
</feature>
<evidence type="ECO:0000313" key="3">
    <source>
        <dbReference type="Proteomes" id="UP001182556"/>
    </source>
</evidence>
<organism evidence="2 3">
    <name type="scientific">Papiliotrema laurentii</name>
    <name type="common">Cryptococcus laurentii</name>
    <dbReference type="NCBI Taxonomy" id="5418"/>
    <lineage>
        <taxon>Eukaryota</taxon>
        <taxon>Fungi</taxon>
        <taxon>Dikarya</taxon>
        <taxon>Basidiomycota</taxon>
        <taxon>Agaricomycotina</taxon>
        <taxon>Tremellomycetes</taxon>
        <taxon>Tremellales</taxon>
        <taxon>Rhynchogastremaceae</taxon>
        <taxon>Papiliotrema</taxon>
    </lineage>
</organism>
<dbReference type="Gene3D" id="3.40.1000.50">
    <property type="entry name" value="Repressor of RNA polymerase III transcription Maf1"/>
    <property type="match status" value="2"/>
</dbReference>
<dbReference type="InterPro" id="IPR038564">
    <property type="entry name" value="Maf1_sf"/>
</dbReference>
<reference evidence="2" key="1">
    <citation type="submission" date="2023-02" db="EMBL/GenBank/DDBJ databases">
        <title>Identification and recombinant expression of a fungal hydrolase from Papiliotrema laurentii that hydrolyzes apple cutin and clears colloidal polyester polyurethane.</title>
        <authorList>
            <consortium name="DOE Joint Genome Institute"/>
            <person name="Roman V.A."/>
            <person name="Bojanowski C."/>
            <person name="Crable B.R."/>
            <person name="Wagner D.N."/>
            <person name="Hung C.S."/>
            <person name="Nadeau L.J."/>
            <person name="Schratz L."/>
            <person name="Haridas S."/>
            <person name="Pangilinan J."/>
            <person name="Lipzen A."/>
            <person name="Na H."/>
            <person name="Yan M."/>
            <person name="Ng V."/>
            <person name="Grigoriev I.V."/>
            <person name="Spatafora J.W."/>
            <person name="Barlow D."/>
            <person name="Biffinger J."/>
            <person name="Kelley-Loughnane N."/>
            <person name="Varaljay V.A."/>
            <person name="Crookes-Goodson W.J."/>
        </authorList>
    </citation>
    <scope>NUCLEOTIDE SEQUENCE</scope>
    <source>
        <strain evidence="2">5307AH</strain>
    </source>
</reference>
<dbReference type="GO" id="GO:0005634">
    <property type="term" value="C:nucleus"/>
    <property type="evidence" value="ECO:0007669"/>
    <property type="project" value="TreeGrafter"/>
</dbReference>
<dbReference type="PANTHER" id="PTHR22504">
    <property type="entry name" value="REPRESSOR OF RNA POLYMERASE III TRANSCRIPTION MAF1"/>
    <property type="match status" value="1"/>
</dbReference>
<feature type="region of interest" description="Disordered" evidence="1">
    <location>
        <begin position="349"/>
        <end position="440"/>
    </location>
</feature>